<dbReference type="Pfam" id="PF20515">
    <property type="entry name" value="2OG-FeII_Oxy_6"/>
    <property type="match status" value="1"/>
</dbReference>
<evidence type="ECO:0000313" key="3">
    <source>
        <dbReference type="Proteomes" id="UP000235392"/>
    </source>
</evidence>
<feature type="domain" description="Tet-like 2OG-Fe(II) oxygenase" evidence="1">
    <location>
        <begin position="170"/>
        <end position="244"/>
    </location>
</feature>
<proteinExistence type="predicted"/>
<dbReference type="AlphaFoldDB" id="A0A2N5RV51"/>
<reference evidence="2 3" key="1">
    <citation type="submission" date="2017-11" db="EMBL/GenBank/DDBJ databases">
        <title>De novo assembly and phasing of dikaryotic genomes from two isolates of Puccinia coronata f. sp. avenae, the causal agent of oat crown rust.</title>
        <authorList>
            <person name="Miller M.E."/>
            <person name="Zhang Y."/>
            <person name="Omidvar V."/>
            <person name="Sperschneider J."/>
            <person name="Schwessinger B."/>
            <person name="Raley C."/>
            <person name="Palmer J.M."/>
            <person name="Garnica D."/>
            <person name="Upadhyaya N."/>
            <person name="Rathjen J."/>
            <person name="Taylor J.M."/>
            <person name="Park R.F."/>
            <person name="Dodds P.N."/>
            <person name="Hirsch C.D."/>
            <person name="Kianian S.F."/>
            <person name="Figueroa M."/>
        </authorList>
    </citation>
    <scope>NUCLEOTIDE SEQUENCE [LARGE SCALE GENOMIC DNA]</scope>
    <source>
        <strain evidence="2">12SD80</strain>
    </source>
</reference>
<dbReference type="Proteomes" id="UP000235392">
    <property type="component" value="Unassembled WGS sequence"/>
</dbReference>
<evidence type="ECO:0000313" key="2">
    <source>
        <dbReference type="EMBL" id="PLW04884.1"/>
    </source>
</evidence>
<dbReference type="EMBL" id="PGCI01001443">
    <property type="protein sequence ID" value="PLW04884.1"/>
    <property type="molecule type" value="Genomic_DNA"/>
</dbReference>
<gene>
    <name evidence="2" type="ORF">PCASD_26311</name>
</gene>
<name>A0A2N5RV51_9BASI</name>
<comment type="caution">
    <text evidence="2">The sequence shown here is derived from an EMBL/GenBank/DDBJ whole genome shotgun (WGS) entry which is preliminary data.</text>
</comment>
<dbReference type="InterPro" id="IPR046798">
    <property type="entry name" value="2OG-FeII_Oxy_6"/>
</dbReference>
<organism evidence="2 3">
    <name type="scientific">Puccinia coronata f. sp. avenae</name>
    <dbReference type="NCBI Taxonomy" id="200324"/>
    <lineage>
        <taxon>Eukaryota</taxon>
        <taxon>Fungi</taxon>
        <taxon>Dikarya</taxon>
        <taxon>Basidiomycota</taxon>
        <taxon>Pucciniomycotina</taxon>
        <taxon>Pucciniomycetes</taxon>
        <taxon>Pucciniales</taxon>
        <taxon>Pucciniaceae</taxon>
        <taxon>Puccinia</taxon>
    </lineage>
</organism>
<evidence type="ECO:0000259" key="1">
    <source>
        <dbReference type="Pfam" id="PF20515"/>
    </source>
</evidence>
<accession>A0A2N5RV51</accession>
<sequence>MNHPVEMPYVTASLNQVTQTQNNVQPPRRLIQLTKACAKKYLNPPPNTLGTPICKSCPGEAHDPLEIGQSPLIKNAPTTCAPCPQPAPENLSNKQLRHRAFKSAQQLQHRKDANLKFAGQEQIMAHVCRKNRNINIRMFHKSFIAYADSCRKHIVAIVKFYPFATMDSSLMAQFQNLSHHLIAQSKFQNPNYLNGPAYAGHLFSLGWRKAYESKTTVGITGIAEKVSRDRKGWEDLQTHLPEVN</sequence>
<protein>
    <recommendedName>
        <fullName evidence="1">Tet-like 2OG-Fe(II) oxygenase domain-containing protein</fullName>
    </recommendedName>
</protein>